<reference evidence="1 2" key="1">
    <citation type="journal article" date="2018" name="Evol. Lett.">
        <title>Horizontal gene cluster transfer increased hallucinogenic mushroom diversity.</title>
        <authorList>
            <person name="Reynolds H.T."/>
            <person name="Vijayakumar V."/>
            <person name="Gluck-Thaler E."/>
            <person name="Korotkin H.B."/>
            <person name="Matheny P.B."/>
            <person name="Slot J.C."/>
        </authorList>
    </citation>
    <scope>NUCLEOTIDE SEQUENCE [LARGE SCALE GENOMIC DNA]</scope>
    <source>
        <strain evidence="1 2">SRW20</strain>
    </source>
</reference>
<comment type="caution">
    <text evidence="1">The sequence shown here is derived from an EMBL/GenBank/DDBJ whole genome shotgun (WGS) entry which is preliminary data.</text>
</comment>
<organism evidence="1 2">
    <name type="scientific">Gymnopilus dilepis</name>
    <dbReference type="NCBI Taxonomy" id="231916"/>
    <lineage>
        <taxon>Eukaryota</taxon>
        <taxon>Fungi</taxon>
        <taxon>Dikarya</taxon>
        <taxon>Basidiomycota</taxon>
        <taxon>Agaricomycotina</taxon>
        <taxon>Agaricomycetes</taxon>
        <taxon>Agaricomycetidae</taxon>
        <taxon>Agaricales</taxon>
        <taxon>Agaricineae</taxon>
        <taxon>Hymenogastraceae</taxon>
        <taxon>Gymnopilus</taxon>
    </lineage>
</organism>
<name>A0A409VXK4_9AGAR</name>
<evidence type="ECO:0000313" key="1">
    <source>
        <dbReference type="EMBL" id="PPQ70981.1"/>
    </source>
</evidence>
<dbReference type="EMBL" id="NHYE01005520">
    <property type="protein sequence ID" value="PPQ70981.1"/>
    <property type="molecule type" value="Genomic_DNA"/>
</dbReference>
<proteinExistence type="predicted"/>
<dbReference type="Proteomes" id="UP000284706">
    <property type="component" value="Unassembled WGS sequence"/>
</dbReference>
<dbReference type="InParanoid" id="A0A409VXK4"/>
<evidence type="ECO:0000313" key="2">
    <source>
        <dbReference type="Proteomes" id="UP000284706"/>
    </source>
</evidence>
<protein>
    <submittedName>
        <fullName evidence="1">Uncharacterized protein</fullName>
    </submittedName>
</protein>
<sequence>MIRDRLIDLESVLFVSLTLLPDILFFGRPENPGTHWKVAVVNADAPPSDDPDVIRHLLRERTKQHLRNPLYS</sequence>
<gene>
    <name evidence="1" type="ORF">CVT26_014247</name>
</gene>
<keyword evidence="2" id="KW-1185">Reference proteome</keyword>
<accession>A0A409VXK4</accession>
<dbReference type="AlphaFoldDB" id="A0A409VXK4"/>